<evidence type="ECO:0000313" key="3">
    <source>
        <dbReference type="Proteomes" id="UP001633002"/>
    </source>
</evidence>
<comment type="caution">
    <text evidence="2">The sequence shown here is derived from an EMBL/GenBank/DDBJ whole genome shotgun (WGS) entry which is preliminary data.</text>
</comment>
<dbReference type="EMBL" id="JBJQOH010000008">
    <property type="protein sequence ID" value="KAL3677001.1"/>
    <property type="molecule type" value="Genomic_DNA"/>
</dbReference>
<feature type="region of interest" description="Disordered" evidence="1">
    <location>
        <begin position="41"/>
        <end position="97"/>
    </location>
</feature>
<protein>
    <submittedName>
        <fullName evidence="2">Uncharacterized protein</fullName>
    </submittedName>
</protein>
<gene>
    <name evidence="2" type="ORF">R1sor_026949</name>
</gene>
<dbReference type="Proteomes" id="UP001633002">
    <property type="component" value="Unassembled WGS sequence"/>
</dbReference>
<sequence>MVLSPNIDPSCASLKMEGMGKLRFLNESEVLMILKTIPRVKNSTSQDKRTGIDDSPVSHNTRLGVAKKHPQQQNVGNVPEELHRKGADTPQSRSSSVVKRDILRTQGDRGIVRGLFRTKDESGQAGERGELGERLRVRHLPLQEGIIDANIAEKATLGLGNTVAKISKDHDRCRIAAMSEVAETSQGVREKPEGSLSGEHGNYNWGTGGDIDSHRGKAPPKSPRPAGVLSSVALFSACFVRYSR</sequence>
<name>A0ABD3GEC3_9MARC</name>
<evidence type="ECO:0000313" key="2">
    <source>
        <dbReference type="EMBL" id="KAL3677001.1"/>
    </source>
</evidence>
<keyword evidence="3" id="KW-1185">Reference proteome</keyword>
<evidence type="ECO:0000256" key="1">
    <source>
        <dbReference type="SAM" id="MobiDB-lite"/>
    </source>
</evidence>
<feature type="region of interest" description="Disordered" evidence="1">
    <location>
        <begin position="183"/>
        <end position="226"/>
    </location>
</feature>
<proteinExistence type="predicted"/>
<accession>A0ABD3GEC3</accession>
<dbReference type="AlphaFoldDB" id="A0ABD3GEC3"/>
<reference evidence="2 3" key="1">
    <citation type="submission" date="2024-09" db="EMBL/GenBank/DDBJ databases">
        <title>Chromosome-scale assembly of Riccia sorocarpa.</title>
        <authorList>
            <person name="Paukszto L."/>
        </authorList>
    </citation>
    <scope>NUCLEOTIDE SEQUENCE [LARGE SCALE GENOMIC DNA]</scope>
    <source>
        <strain evidence="2">LP-2024</strain>
        <tissue evidence="2">Aerial parts of the thallus</tissue>
    </source>
</reference>
<organism evidence="2 3">
    <name type="scientific">Riccia sorocarpa</name>
    <dbReference type="NCBI Taxonomy" id="122646"/>
    <lineage>
        <taxon>Eukaryota</taxon>
        <taxon>Viridiplantae</taxon>
        <taxon>Streptophyta</taxon>
        <taxon>Embryophyta</taxon>
        <taxon>Marchantiophyta</taxon>
        <taxon>Marchantiopsida</taxon>
        <taxon>Marchantiidae</taxon>
        <taxon>Marchantiales</taxon>
        <taxon>Ricciaceae</taxon>
        <taxon>Riccia</taxon>
    </lineage>
</organism>